<keyword evidence="1" id="KW-0175">Coiled coil</keyword>
<dbReference type="PANTHER" id="PTHR28064">
    <property type="entry name" value="INNER KINETOCHORE SUBUNIT NKP2"/>
    <property type="match status" value="1"/>
</dbReference>
<evidence type="ECO:0000313" key="3">
    <source>
        <dbReference type="Proteomes" id="UP000094236"/>
    </source>
</evidence>
<organism evidence="2 3">
    <name type="scientific">Pachysolen tannophilus NRRL Y-2460</name>
    <dbReference type="NCBI Taxonomy" id="669874"/>
    <lineage>
        <taxon>Eukaryota</taxon>
        <taxon>Fungi</taxon>
        <taxon>Dikarya</taxon>
        <taxon>Ascomycota</taxon>
        <taxon>Saccharomycotina</taxon>
        <taxon>Pichiomycetes</taxon>
        <taxon>Pachysolenaceae</taxon>
        <taxon>Pachysolen</taxon>
    </lineage>
</organism>
<protein>
    <submittedName>
        <fullName evidence="2">Uncharacterized protein</fullName>
    </submittedName>
</protein>
<evidence type="ECO:0000313" key="2">
    <source>
        <dbReference type="EMBL" id="ODV96336.1"/>
    </source>
</evidence>
<gene>
    <name evidence="2" type="ORF">PACTADRAFT_49696</name>
</gene>
<evidence type="ECO:0000256" key="1">
    <source>
        <dbReference type="SAM" id="Coils"/>
    </source>
</evidence>
<feature type="coiled-coil region" evidence="1">
    <location>
        <begin position="107"/>
        <end position="134"/>
    </location>
</feature>
<dbReference type="GO" id="GO:0031511">
    <property type="term" value="C:Mis6-Sim4 complex"/>
    <property type="evidence" value="ECO:0007669"/>
    <property type="project" value="TreeGrafter"/>
</dbReference>
<reference evidence="3" key="1">
    <citation type="submission" date="2016-05" db="EMBL/GenBank/DDBJ databases">
        <title>Comparative genomics of biotechnologically important yeasts.</title>
        <authorList>
            <consortium name="DOE Joint Genome Institute"/>
            <person name="Riley R."/>
            <person name="Haridas S."/>
            <person name="Wolfe K.H."/>
            <person name="Lopes M.R."/>
            <person name="Hittinger C.T."/>
            <person name="Goker M."/>
            <person name="Salamov A."/>
            <person name="Wisecaver J."/>
            <person name="Long T.M."/>
            <person name="Aerts A.L."/>
            <person name="Barry K."/>
            <person name="Choi C."/>
            <person name="Clum A."/>
            <person name="Coughlan A.Y."/>
            <person name="Deshpande S."/>
            <person name="Douglass A.P."/>
            <person name="Hanson S.J."/>
            <person name="Klenk H.-P."/>
            <person name="Labutti K."/>
            <person name="Lapidus A."/>
            <person name="Lindquist E."/>
            <person name="Lipzen A."/>
            <person name="Meier-Kolthoff J.P."/>
            <person name="Ohm R.A."/>
            <person name="Otillar R.P."/>
            <person name="Pangilinan J."/>
            <person name="Peng Y."/>
            <person name="Rokas A."/>
            <person name="Rosa C.A."/>
            <person name="Scheuner C."/>
            <person name="Sibirny A.A."/>
            <person name="Slot J.C."/>
            <person name="Stielow J.B."/>
            <person name="Sun H."/>
            <person name="Kurtzman C.P."/>
            <person name="Blackwell M."/>
            <person name="Grigoriev I.V."/>
            <person name="Jeffries T.W."/>
        </authorList>
    </citation>
    <scope>NUCLEOTIDE SEQUENCE [LARGE SCALE GENOMIC DNA]</scope>
    <source>
        <strain evidence="3">NRRL Y-2460</strain>
    </source>
</reference>
<dbReference type="EMBL" id="KV454013">
    <property type="protein sequence ID" value="ODV96336.1"/>
    <property type="molecule type" value="Genomic_DNA"/>
</dbReference>
<accession>A0A1E4TX65</accession>
<dbReference type="Pfam" id="PF09447">
    <property type="entry name" value="Cnl2_NKP2"/>
    <property type="match status" value="1"/>
</dbReference>
<dbReference type="InterPro" id="IPR018565">
    <property type="entry name" value="Nkp2/Cnl2"/>
</dbReference>
<dbReference type="PANTHER" id="PTHR28064:SF1">
    <property type="entry name" value="INNER KINETOCHORE SUBUNIT NKP2"/>
    <property type="match status" value="1"/>
</dbReference>
<keyword evidence="3" id="KW-1185">Reference proteome</keyword>
<dbReference type="Proteomes" id="UP000094236">
    <property type="component" value="Unassembled WGS sequence"/>
</dbReference>
<proteinExistence type="predicted"/>
<dbReference type="OrthoDB" id="3988880at2759"/>
<name>A0A1E4TX65_PACTA</name>
<dbReference type="GO" id="GO:0007059">
    <property type="term" value="P:chromosome segregation"/>
    <property type="evidence" value="ECO:0007669"/>
    <property type="project" value="TreeGrafter"/>
</dbReference>
<dbReference type="AlphaFoldDB" id="A0A1E4TX65"/>
<sequence>MDQSQQSKKLVEHYLLSKSSFKTIITKDQFKLQVNKVNKSVDDSTIDELYNLLAFQNNKRVKEISRAIKQDFQISDINKDLTNKTANINTNASFSGEEEFLLQSADKETLESVVQELELLNDCLGKEIQIVESQSSQILQNINSTIDELSDLKYGKLLFMSSIEEACKSLENLEQNIINKVSI</sequence>